<evidence type="ECO:0000313" key="11">
    <source>
        <dbReference type="Proteomes" id="UP000298416"/>
    </source>
</evidence>
<feature type="transmembrane region" description="Helical" evidence="8">
    <location>
        <begin position="369"/>
        <end position="392"/>
    </location>
</feature>
<protein>
    <recommendedName>
        <fullName evidence="9">PGG domain-containing protein</fullName>
    </recommendedName>
</protein>
<dbReference type="PANTHER" id="PTHR24186">
    <property type="entry name" value="PROTEIN PHOSPHATASE 1 REGULATORY SUBUNIT"/>
    <property type="match status" value="1"/>
</dbReference>
<dbReference type="Pfam" id="PF12796">
    <property type="entry name" value="Ank_2"/>
    <property type="match status" value="2"/>
</dbReference>
<dbReference type="Gene3D" id="1.25.40.20">
    <property type="entry name" value="Ankyrin repeat-containing domain"/>
    <property type="match status" value="2"/>
</dbReference>
<dbReference type="PROSITE" id="PS50297">
    <property type="entry name" value="ANK_REP_REGION"/>
    <property type="match status" value="2"/>
</dbReference>
<evidence type="ECO:0000256" key="2">
    <source>
        <dbReference type="ARBA" id="ARBA00022692"/>
    </source>
</evidence>
<reference evidence="10" key="2">
    <citation type="submission" date="2020-08" db="EMBL/GenBank/DDBJ databases">
        <title>Plant Genome Project.</title>
        <authorList>
            <person name="Zhang R.-G."/>
        </authorList>
    </citation>
    <scope>NUCLEOTIDE SEQUENCE</scope>
    <source>
        <strain evidence="10">Huo1</strain>
        <tissue evidence="10">Leaf</tissue>
    </source>
</reference>
<dbReference type="InterPro" id="IPR026961">
    <property type="entry name" value="PGG_dom"/>
</dbReference>
<feature type="transmembrane region" description="Helical" evidence="8">
    <location>
        <begin position="449"/>
        <end position="473"/>
    </location>
</feature>
<evidence type="ECO:0000256" key="4">
    <source>
        <dbReference type="ARBA" id="ARBA00022989"/>
    </source>
</evidence>
<keyword evidence="3" id="KW-0677">Repeat</keyword>
<keyword evidence="5 7" id="KW-0040">ANK repeat</keyword>
<comment type="caution">
    <text evidence="10">The sequence shown here is derived from an EMBL/GenBank/DDBJ whole genome shotgun (WGS) entry which is preliminary data.</text>
</comment>
<evidence type="ECO:0000256" key="3">
    <source>
        <dbReference type="ARBA" id="ARBA00022737"/>
    </source>
</evidence>
<evidence type="ECO:0000259" key="9">
    <source>
        <dbReference type="Pfam" id="PF13962"/>
    </source>
</evidence>
<dbReference type="Proteomes" id="UP000298416">
    <property type="component" value="Unassembled WGS sequence"/>
</dbReference>
<dbReference type="PROSITE" id="PS50088">
    <property type="entry name" value="ANK_REPEAT"/>
    <property type="match status" value="2"/>
</dbReference>
<evidence type="ECO:0000256" key="8">
    <source>
        <dbReference type="SAM" id="Phobius"/>
    </source>
</evidence>
<keyword evidence="11" id="KW-1185">Reference proteome</keyword>
<dbReference type="EMBL" id="PNBA02000019">
    <property type="protein sequence ID" value="KAG6391890.1"/>
    <property type="molecule type" value="Genomic_DNA"/>
</dbReference>
<evidence type="ECO:0000256" key="7">
    <source>
        <dbReference type="PROSITE-ProRule" id="PRU00023"/>
    </source>
</evidence>
<feature type="repeat" description="ANK" evidence="7">
    <location>
        <begin position="315"/>
        <end position="337"/>
    </location>
</feature>
<organism evidence="10">
    <name type="scientific">Salvia splendens</name>
    <name type="common">Scarlet sage</name>
    <dbReference type="NCBI Taxonomy" id="180675"/>
    <lineage>
        <taxon>Eukaryota</taxon>
        <taxon>Viridiplantae</taxon>
        <taxon>Streptophyta</taxon>
        <taxon>Embryophyta</taxon>
        <taxon>Tracheophyta</taxon>
        <taxon>Spermatophyta</taxon>
        <taxon>Magnoliopsida</taxon>
        <taxon>eudicotyledons</taxon>
        <taxon>Gunneridae</taxon>
        <taxon>Pentapetalae</taxon>
        <taxon>asterids</taxon>
        <taxon>lamiids</taxon>
        <taxon>Lamiales</taxon>
        <taxon>Lamiaceae</taxon>
        <taxon>Nepetoideae</taxon>
        <taxon>Mentheae</taxon>
        <taxon>Salviinae</taxon>
        <taxon>Salvia</taxon>
        <taxon>Salvia subgen. Calosphace</taxon>
        <taxon>core Calosphace</taxon>
    </lineage>
</organism>
<name>A0A8X8WB74_SALSN</name>
<feature type="transmembrane region" description="Helical" evidence="8">
    <location>
        <begin position="413"/>
        <end position="437"/>
    </location>
</feature>
<reference evidence="10" key="1">
    <citation type="submission" date="2018-01" db="EMBL/GenBank/DDBJ databases">
        <authorList>
            <person name="Mao J.F."/>
        </authorList>
    </citation>
    <scope>NUCLEOTIDE SEQUENCE</scope>
    <source>
        <strain evidence="10">Huo1</strain>
        <tissue evidence="10">Leaf</tissue>
    </source>
</reference>
<dbReference type="GO" id="GO:0005886">
    <property type="term" value="C:plasma membrane"/>
    <property type="evidence" value="ECO:0007669"/>
    <property type="project" value="TreeGrafter"/>
</dbReference>
<comment type="subcellular location">
    <subcellularLocation>
        <location evidence="1">Membrane</location>
        <topology evidence="1">Multi-pass membrane protein</topology>
    </subcellularLocation>
</comment>
<dbReference type="InterPro" id="IPR036770">
    <property type="entry name" value="Ankyrin_rpt-contain_sf"/>
</dbReference>
<evidence type="ECO:0000256" key="6">
    <source>
        <dbReference type="ARBA" id="ARBA00023136"/>
    </source>
</evidence>
<evidence type="ECO:0000313" key="10">
    <source>
        <dbReference type="EMBL" id="KAG6391890.1"/>
    </source>
</evidence>
<keyword evidence="6 8" id="KW-0472">Membrane</keyword>
<dbReference type="AlphaFoldDB" id="A0A8X8WB74"/>
<evidence type="ECO:0000256" key="5">
    <source>
        <dbReference type="ARBA" id="ARBA00023043"/>
    </source>
</evidence>
<feature type="repeat" description="ANK" evidence="7">
    <location>
        <begin position="281"/>
        <end position="303"/>
    </location>
</feature>
<dbReference type="SUPFAM" id="SSF48403">
    <property type="entry name" value="Ankyrin repeat"/>
    <property type="match status" value="1"/>
</dbReference>
<accession>A0A8X8WB74</accession>
<keyword evidence="4 8" id="KW-1133">Transmembrane helix</keyword>
<evidence type="ECO:0000256" key="1">
    <source>
        <dbReference type="ARBA" id="ARBA00004141"/>
    </source>
</evidence>
<dbReference type="PANTHER" id="PTHR24186:SF46">
    <property type="entry name" value="PROTEIN ACCELERATED CELL DEATH 6-LIKE"/>
    <property type="match status" value="1"/>
</dbReference>
<gene>
    <name evidence="10" type="ORF">SASPL_149654</name>
</gene>
<dbReference type="Pfam" id="PF13962">
    <property type="entry name" value="PGG"/>
    <property type="match status" value="1"/>
</dbReference>
<dbReference type="InterPro" id="IPR002110">
    <property type="entry name" value="Ankyrin_rpt"/>
</dbReference>
<feature type="domain" description="PGG" evidence="9">
    <location>
        <begin position="361"/>
        <end position="471"/>
    </location>
</feature>
<dbReference type="SMART" id="SM00248">
    <property type="entry name" value="ANK"/>
    <property type="match status" value="7"/>
</dbReference>
<keyword evidence="2 8" id="KW-0812">Transmembrane</keyword>
<sequence length="481" mass="53086">MPNEQEVERMKSLSKQNEYLIEEEESSYKIESEVEHEWHRSESTMNSPDPRIHEEEYVHANMYKDLDLYLSAKNGDLADFKRIIHRISTGDSEDDLLSRLSLIGNTFLHVAAKHGNQDIVKFIASTKPSLVSVKNICGETVLHLAAKGGHEAMVEALVGILSHNETEKSALLMAENEMGNTALDQALISGWESVASFFIQQDSELSYHLNKHGESALYLAAKAGLVECISSILVQCTDDNRLNLLFKNKSSIQAAIERKDIVVLEAIINAKPRLIQMRDNEGRNPLHFAASLGHLKAAHYLLQIYPFNATRRDKKGKLPIHLAALEGHVDIICALLQDIPEADDLLDKKGSTRMVSGHMEVYKERVNTLLVVATLVATVTFAAGFTMPGGYISSETGTDLGMATMWRDAVFQIFVLCDTIGMYSSILAVTALIWAQLGDTTFVVIALQVAAPLLGVALIMMSMAFTAGVTIILNKLRFASS</sequence>
<proteinExistence type="predicted"/>